<protein>
    <recommendedName>
        <fullName evidence="3">Cysteine peptidase C11 family protein</fullName>
    </recommendedName>
</protein>
<dbReference type="RefSeq" id="WP_219798262.1">
    <property type="nucleotide sequence ID" value="NZ_CP080095.1"/>
</dbReference>
<dbReference type="PANTHER" id="PTHR37835:SF1">
    <property type="entry name" value="ALPHA-CLOSTRIPAIN"/>
    <property type="match status" value="1"/>
</dbReference>
<dbReference type="Pfam" id="PF03415">
    <property type="entry name" value="Peptidase_C11"/>
    <property type="match status" value="1"/>
</dbReference>
<dbReference type="Proteomes" id="UP000826462">
    <property type="component" value="Chromosome 1"/>
</dbReference>
<organism evidence="1 2">
    <name type="scientific">Paraburkholderia edwinii</name>
    <dbReference type="NCBI Taxonomy" id="2861782"/>
    <lineage>
        <taxon>Bacteria</taxon>
        <taxon>Pseudomonadati</taxon>
        <taxon>Pseudomonadota</taxon>
        <taxon>Betaproteobacteria</taxon>
        <taxon>Burkholderiales</taxon>
        <taxon>Burkholderiaceae</taxon>
        <taxon>Paraburkholderia</taxon>
    </lineage>
</organism>
<evidence type="ECO:0000313" key="1">
    <source>
        <dbReference type="EMBL" id="QYD68882.1"/>
    </source>
</evidence>
<reference evidence="1 2" key="1">
    <citation type="submission" date="2021-07" db="EMBL/GenBank/DDBJ databases">
        <title>Paraburkholderia edwinii protects Aspergillus sp. from phenazines by acting as a toxin sponge.</title>
        <authorList>
            <person name="Dahlstrom K.M."/>
            <person name="Newman D.K."/>
        </authorList>
    </citation>
    <scope>NUCLEOTIDE SEQUENCE [LARGE SCALE GENOMIC DNA]</scope>
    <source>
        <strain evidence="1 2">Pe01</strain>
    </source>
</reference>
<evidence type="ECO:0000313" key="2">
    <source>
        <dbReference type="Proteomes" id="UP000826462"/>
    </source>
</evidence>
<dbReference type="Gene3D" id="3.40.50.11970">
    <property type="match status" value="1"/>
</dbReference>
<name>A0ABX8UIR9_9BURK</name>
<keyword evidence="2" id="KW-1185">Reference proteome</keyword>
<dbReference type="InterPro" id="IPR005077">
    <property type="entry name" value="Peptidase_C11"/>
</dbReference>
<proteinExistence type="predicted"/>
<evidence type="ECO:0008006" key="3">
    <source>
        <dbReference type="Google" id="ProtNLM"/>
    </source>
</evidence>
<gene>
    <name evidence="1" type="ORF">KZJ38_00290</name>
</gene>
<dbReference type="PROSITE" id="PS51257">
    <property type="entry name" value="PROKAR_LIPOPROTEIN"/>
    <property type="match status" value="1"/>
</dbReference>
<accession>A0ABX8UIR9</accession>
<dbReference type="EMBL" id="CP080095">
    <property type="protein sequence ID" value="QYD68882.1"/>
    <property type="molecule type" value="Genomic_DNA"/>
</dbReference>
<sequence length="645" mass="70909">MKRKKWPGWFFALLLACLPAVYGVWHSWSTAQDTDAKPSKQAATTLMIYMLGSDLESTSGAATASLKQMLAATHSNDVNVVITTGGSNKADANDPVTDWRTVRRYALRDGKLQLLADIGKQNMVDSRTLANFIVWAKGAFPAAKYRLVFWNHGGGYNGFGADELFDRYQTMTLPEIQAALKSARDKTGVHFDLIGFDACLMAHAEVAYALMPYADYLAGSEELEPGAGWNYQTVLSELSRNPTMSAMQLGRVITDSYLAFQKENNEAYRAAGGNSHEDLFVTFSIVDLKRMDEVADAVRTFANALSQYVRQSTDNWMRVAVQRAMTASFGAETTSDNASLDITDLGAFADGLAENDILPEASRLVSAAVRQAVVYRGNGPLAASASGLSIYFPSRQFDMTNFDTTYANIDFPSEYKSMLKTYVKYAKEVPQVFVVDVSRSTATHLNAAVRSNFGVKEAMLAVLMPTDVPHQLRAAMLEPLDVDANERNYGLSASLDTGWPVLNGHAVNMRQISMESRRNESGEDVKVATYIVPAQINDKRVSLLFEKTVGDDRYSFVAAVDDKDGPLAERIRNVVHPKDIITLESYVYDVNANDFIGMLVSEEKFPAGELQLTTASIGTNGNELRLITGNYVGSFELSAPLRVDF</sequence>
<dbReference type="PANTHER" id="PTHR37835">
    <property type="entry name" value="ALPHA-CLOSTRIPAIN"/>
    <property type="match status" value="1"/>
</dbReference>